<dbReference type="GO" id="GO:0046655">
    <property type="term" value="P:folic acid metabolic process"/>
    <property type="evidence" value="ECO:0007669"/>
    <property type="project" value="TreeGrafter"/>
</dbReference>
<dbReference type="GO" id="GO:0004146">
    <property type="term" value="F:dihydrofolate reductase activity"/>
    <property type="evidence" value="ECO:0007669"/>
    <property type="project" value="UniProtKB-EC"/>
</dbReference>
<dbReference type="EC" id="1.5.1.3" evidence="2"/>
<name>A0AAE9WC23_9SCHI</name>
<dbReference type="InterPro" id="IPR024072">
    <property type="entry name" value="DHFR-like_dom_sf"/>
</dbReference>
<evidence type="ECO:0000256" key="3">
    <source>
        <dbReference type="ARBA" id="ARBA00018886"/>
    </source>
</evidence>
<dbReference type="CDD" id="cd00209">
    <property type="entry name" value="DHFR"/>
    <property type="match status" value="1"/>
</dbReference>
<dbReference type="SUPFAM" id="SSF53597">
    <property type="entry name" value="Dihydrofolate reductase-like"/>
    <property type="match status" value="1"/>
</dbReference>
<dbReference type="GeneID" id="80876477"/>
<evidence type="ECO:0000313" key="9">
    <source>
        <dbReference type="EMBL" id="WBW73153.1"/>
    </source>
</evidence>
<dbReference type="InterPro" id="IPR012259">
    <property type="entry name" value="DHFR"/>
</dbReference>
<gene>
    <name evidence="9" type="primary">dfr1</name>
    <name evidence="9" type="ORF">SOMG_02997</name>
</gene>
<dbReference type="PANTHER" id="PTHR48069">
    <property type="entry name" value="DIHYDROFOLATE REDUCTASE"/>
    <property type="match status" value="1"/>
</dbReference>
<proteinExistence type="inferred from homology"/>
<evidence type="ECO:0000256" key="5">
    <source>
        <dbReference type="ARBA" id="ARBA00022857"/>
    </source>
</evidence>
<dbReference type="Gene3D" id="3.40.430.10">
    <property type="entry name" value="Dihydrofolate Reductase, subunit A"/>
    <property type="match status" value="1"/>
</dbReference>
<dbReference type="GO" id="GO:0050661">
    <property type="term" value="F:NADP binding"/>
    <property type="evidence" value="ECO:0007669"/>
    <property type="project" value="InterPro"/>
</dbReference>
<dbReference type="PRINTS" id="PR00070">
    <property type="entry name" value="DHFR"/>
</dbReference>
<dbReference type="KEGG" id="som:SOMG_02997"/>
<dbReference type="AlphaFoldDB" id="A0AAE9WC23"/>
<dbReference type="RefSeq" id="XP_056037396.1">
    <property type="nucleotide sequence ID" value="XM_056181788.1"/>
</dbReference>
<dbReference type="SUPFAM" id="SSF53474">
    <property type="entry name" value="alpha/beta-Hydrolases"/>
    <property type="match status" value="1"/>
</dbReference>
<dbReference type="Proteomes" id="UP001212411">
    <property type="component" value="Chromosome 2"/>
</dbReference>
<dbReference type="Pfam" id="PF00186">
    <property type="entry name" value="DHFR_1"/>
    <property type="match status" value="1"/>
</dbReference>
<dbReference type="EMBL" id="CP115612">
    <property type="protein sequence ID" value="WBW73153.1"/>
    <property type="molecule type" value="Genomic_DNA"/>
</dbReference>
<evidence type="ECO:0000256" key="6">
    <source>
        <dbReference type="ARBA" id="ARBA00023002"/>
    </source>
</evidence>
<evidence type="ECO:0000256" key="2">
    <source>
        <dbReference type="ARBA" id="ARBA00012856"/>
    </source>
</evidence>
<protein>
    <recommendedName>
        <fullName evidence="3">Dihydrofolate reductase</fullName>
        <ecNumber evidence="2">1.5.1.3</ecNumber>
    </recommendedName>
</protein>
<dbReference type="GO" id="GO:0006730">
    <property type="term" value="P:one-carbon metabolic process"/>
    <property type="evidence" value="ECO:0007669"/>
    <property type="project" value="UniProtKB-KW"/>
</dbReference>
<sequence>MPQPIKVLCLHGWVQSGPTMSKKMGTVQKYLSKFAELHFPTGPVEYKAEADPNDEAEQKRLASMGADQGGKYGWFEVEDFKNTYECWDKSLQVINEYMKEKGPFDGIIGFSQGAGIGAMLAHLLQPGQPPNPYVQHPPLKFAVFIGGFRSEKPEFDHFYEPKLSLPNLHISGTADTLVPLARSKQLMERCENPNILLHPGMHVIPQQAIYKTGIRDFMYSVPISGEATKHPRDLTLIVAVSSPSLGIGKKNNMPWHIKEEMGYFANVTNSTNGIELAEGKSKIMNVVLMGRACYDSIPKKNRPLKERINVVITRTEKYNFGLTKKDKIPEHLYAADSIDAALDTLAEKYDNTDIQIGKVFVIGGSFLYGSALYHRLTKNILFTRIYHEYQCDSFFPFEPKDAAAWEKKSHAELEKFVGIPVHEGHLKAVGSKNEEVELEFELYGKDDVSHALSKLTV</sequence>
<keyword evidence="6" id="KW-0560">Oxidoreductase</keyword>
<dbReference type="GO" id="GO:0046654">
    <property type="term" value="P:tetrahydrofolate biosynthetic process"/>
    <property type="evidence" value="ECO:0007669"/>
    <property type="project" value="InterPro"/>
</dbReference>
<evidence type="ECO:0000259" key="8">
    <source>
        <dbReference type="PROSITE" id="PS51330"/>
    </source>
</evidence>
<evidence type="ECO:0000313" key="10">
    <source>
        <dbReference type="Proteomes" id="UP001212411"/>
    </source>
</evidence>
<dbReference type="InterPro" id="IPR029058">
    <property type="entry name" value="AB_hydrolase_fold"/>
</dbReference>
<dbReference type="GO" id="GO:0046452">
    <property type="term" value="P:dihydrofolate metabolic process"/>
    <property type="evidence" value="ECO:0007669"/>
    <property type="project" value="TreeGrafter"/>
</dbReference>
<keyword evidence="5" id="KW-0521">NADP</keyword>
<feature type="domain" description="DHFR" evidence="8">
    <location>
        <begin position="233"/>
        <end position="445"/>
    </location>
</feature>
<dbReference type="PROSITE" id="PS51330">
    <property type="entry name" value="DHFR_2"/>
    <property type="match status" value="1"/>
</dbReference>
<evidence type="ECO:0000256" key="4">
    <source>
        <dbReference type="ARBA" id="ARBA00022563"/>
    </source>
</evidence>
<organism evidence="9 10">
    <name type="scientific">Schizosaccharomyces osmophilus</name>
    <dbReference type="NCBI Taxonomy" id="2545709"/>
    <lineage>
        <taxon>Eukaryota</taxon>
        <taxon>Fungi</taxon>
        <taxon>Dikarya</taxon>
        <taxon>Ascomycota</taxon>
        <taxon>Taphrinomycotina</taxon>
        <taxon>Schizosaccharomycetes</taxon>
        <taxon>Schizosaccharomycetales</taxon>
        <taxon>Schizosaccharomycetaceae</taxon>
        <taxon>Schizosaccharomyces</taxon>
    </lineage>
</organism>
<dbReference type="Gene3D" id="3.40.50.1820">
    <property type="entry name" value="alpha/beta hydrolase"/>
    <property type="match status" value="1"/>
</dbReference>
<comment type="similarity">
    <text evidence="7">Belongs to the dihydrofolate reductase family.</text>
</comment>
<dbReference type="InterPro" id="IPR017925">
    <property type="entry name" value="DHFR_CS"/>
</dbReference>
<reference evidence="9 10" key="1">
    <citation type="journal article" date="2023" name="G3 (Bethesda)">
        <title>A high-quality reference genome for the fission yeast Schizosaccharomyces osmophilus.</title>
        <authorList>
            <person name="Jia G.S."/>
            <person name="Zhang W.C."/>
            <person name="Liang Y."/>
            <person name="Liu X.H."/>
            <person name="Rhind N."/>
            <person name="Pidoux A."/>
            <person name="Brysch-Herzberg M."/>
            <person name="Du L.L."/>
        </authorList>
    </citation>
    <scope>NUCLEOTIDE SEQUENCE [LARGE SCALE GENOMIC DNA]</scope>
    <source>
        <strain evidence="9 10">CBS 15793</strain>
    </source>
</reference>
<accession>A0AAE9WC23</accession>
<evidence type="ECO:0000256" key="1">
    <source>
        <dbReference type="ARBA" id="ARBA00004903"/>
    </source>
</evidence>
<keyword evidence="4" id="KW-0554">One-carbon metabolism</keyword>
<dbReference type="FunFam" id="3.40.50.1820:FF:000073">
    <property type="entry name" value="esterase OVCA2 isoform X6"/>
    <property type="match status" value="1"/>
</dbReference>
<evidence type="ECO:0000256" key="7">
    <source>
        <dbReference type="RuleBase" id="RU004474"/>
    </source>
</evidence>
<dbReference type="InterPro" id="IPR005645">
    <property type="entry name" value="FSH-like_dom"/>
</dbReference>
<keyword evidence="10" id="KW-1185">Reference proteome</keyword>
<dbReference type="PROSITE" id="PS00075">
    <property type="entry name" value="DHFR_1"/>
    <property type="match status" value="1"/>
</dbReference>
<dbReference type="Pfam" id="PF03959">
    <property type="entry name" value="FSH1"/>
    <property type="match status" value="1"/>
</dbReference>
<comment type="pathway">
    <text evidence="1">Cofactor biosynthesis; tetrahydrofolate biosynthesis; 5,6,7,8-tetrahydrofolate from 7,8-dihydrofolate: step 1/1.</text>
</comment>
<dbReference type="PANTHER" id="PTHR48069:SF3">
    <property type="entry name" value="DIHYDROFOLATE REDUCTASE"/>
    <property type="match status" value="1"/>
</dbReference>
<dbReference type="GO" id="GO:0005739">
    <property type="term" value="C:mitochondrion"/>
    <property type="evidence" value="ECO:0007669"/>
    <property type="project" value="TreeGrafter"/>
</dbReference>
<dbReference type="InterPro" id="IPR001796">
    <property type="entry name" value="DHFR_dom"/>
</dbReference>